<name>A0A919APE6_9ACTN</name>
<dbReference type="InterPro" id="IPR012341">
    <property type="entry name" value="6hp_glycosidase-like_sf"/>
</dbReference>
<reference evidence="1" key="1">
    <citation type="journal article" date="2014" name="Int. J. Syst. Evol. Microbiol.">
        <title>Complete genome sequence of Corynebacterium casei LMG S-19264T (=DSM 44701T), isolated from a smear-ripened cheese.</title>
        <authorList>
            <consortium name="US DOE Joint Genome Institute (JGI-PGF)"/>
            <person name="Walter F."/>
            <person name="Albersmeier A."/>
            <person name="Kalinowski J."/>
            <person name="Ruckert C."/>
        </authorList>
    </citation>
    <scope>NUCLEOTIDE SEQUENCE</scope>
    <source>
        <strain evidence="1">JCM 3302</strain>
    </source>
</reference>
<accession>A0A919APE6</accession>
<dbReference type="Gene3D" id="1.50.10.10">
    <property type="match status" value="1"/>
</dbReference>
<comment type="caution">
    <text evidence="1">The sequence shown here is derived from an EMBL/GenBank/DDBJ whole genome shotgun (WGS) entry which is preliminary data.</text>
</comment>
<dbReference type="EMBL" id="BNBC01000084">
    <property type="protein sequence ID" value="GHF18528.1"/>
    <property type="molecule type" value="Genomic_DNA"/>
</dbReference>
<dbReference type="Proteomes" id="UP000641386">
    <property type="component" value="Unassembled WGS sequence"/>
</dbReference>
<reference evidence="1" key="2">
    <citation type="submission" date="2020-09" db="EMBL/GenBank/DDBJ databases">
        <authorList>
            <person name="Sun Q."/>
            <person name="Ohkuma M."/>
        </authorList>
    </citation>
    <scope>NUCLEOTIDE SEQUENCE</scope>
    <source>
        <strain evidence="1">JCM 3302</strain>
    </source>
</reference>
<evidence type="ECO:0000313" key="1">
    <source>
        <dbReference type="EMBL" id="GHF18528.1"/>
    </source>
</evidence>
<protein>
    <submittedName>
        <fullName evidence="1">Uncharacterized protein</fullName>
    </submittedName>
</protein>
<sequence>MGTFLIRLWAVTKDPHVLVTAKGAAVAARQVVWELPPVQWHGVARVVELLMDMAEATGEGRYVDWAMESVSALRARATCIDGLMLTSGLHGTAISPAWGTGTAGVVAALL</sequence>
<proteinExistence type="predicted"/>
<organism evidence="1 2">
    <name type="scientific">Streptomyces spiralis</name>
    <dbReference type="NCBI Taxonomy" id="66376"/>
    <lineage>
        <taxon>Bacteria</taxon>
        <taxon>Bacillati</taxon>
        <taxon>Actinomycetota</taxon>
        <taxon>Actinomycetes</taxon>
        <taxon>Kitasatosporales</taxon>
        <taxon>Streptomycetaceae</taxon>
        <taxon>Streptomyces</taxon>
    </lineage>
</organism>
<dbReference type="RefSeq" id="WP_189908227.1">
    <property type="nucleotide sequence ID" value="NZ_BNBC01000084.1"/>
</dbReference>
<evidence type="ECO:0000313" key="2">
    <source>
        <dbReference type="Proteomes" id="UP000641386"/>
    </source>
</evidence>
<dbReference type="AlphaFoldDB" id="A0A919APE6"/>
<dbReference type="GO" id="GO:0005975">
    <property type="term" value="P:carbohydrate metabolic process"/>
    <property type="evidence" value="ECO:0007669"/>
    <property type="project" value="InterPro"/>
</dbReference>
<keyword evidence="2" id="KW-1185">Reference proteome</keyword>
<gene>
    <name evidence="1" type="ORF">GCM10014715_86810</name>
</gene>